<comment type="caution">
    <text evidence="1">The sequence shown here is derived from an EMBL/GenBank/DDBJ whole genome shotgun (WGS) entry which is preliminary data.</text>
</comment>
<reference evidence="1" key="1">
    <citation type="submission" date="2023-02" db="EMBL/GenBank/DDBJ databases">
        <title>Genome of Flavobacteriaceae gen. nov. sp. strain F89.</title>
        <authorList>
            <person name="Wang Y."/>
        </authorList>
    </citation>
    <scope>NUCLEOTIDE SEQUENCE</scope>
    <source>
        <strain evidence="1">F89</strain>
    </source>
</reference>
<dbReference type="RefSeq" id="WP_317900914.1">
    <property type="nucleotide sequence ID" value="NZ_JAIRBC010000003.1"/>
</dbReference>
<protein>
    <submittedName>
        <fullName evidence="1">Nucleotidyl transferase AbiEii/AbiGii toxin family protein</fullName>
    </submittedName>
</protein>
<dbReference type="Pfam" id="PF08843">
    <property type="entry name" value="AbiEii"/>
    <property type="match status" value="1"/>
</dbReference>
<evidence type="ECO:0000313" key="2">
    <source>
        <dbReference type="Proteomes" id="UP001200642"/>
    </source>
</evidence>
<keyword evidence="2" id="KW-1185">Reference proteome</keyword>
<sequence>MSAVSDALKNTIKELQRFPTLENFALGGGTNLALRYNHRKSVDIDLFCAETIGISGFENIAKQIKEYYGDRISGLDFPCKIDNQYVFMRFFVRQEGEFIKVEVLQNFQRLDANEIFGGIKLLTVKDVGLLKLITCSNRASQKDIYDIDLITDLIPLEELYRLLRKKEDEYSEPGFRTIFDLDDEKSPVRYPELLIKFDEIKKTSVSRPSHSHDRVEIMEGGKTWKEARYSWLKKVRGLFRDLDVPYPKPKGLDLS</sequence>
<dbReference type="GO" id="GO:0016740">
    <property type="term" value="F:transferase activity"/>
    <property type="evidence" value="ECO:0007669"/>
    <property type="project" value="UniProtKB-KW"/>
</dbReference>
<dbReference type="Proteomes" id="UP001200642">
    <property type="component" value="Unassembled WGS sequence"/>
</dbReference>
<evidence type="ECO:0000313" key="1">
    <source>
        <dbReference type="EMBL" id="MCG2459770.1"/>
    </source>
</evidence>
<dbReference type="Gene3D" id="3.10.450.620">
    <property type="entry name" value="JHP933, nucleotidyltransferase-like core domain"/>
    <property type="match status" value="1"/>
</dbReference>
<name>A0AAE3ERI1_9FLAO</name>
<proteinExistence type="predicted"/>
<gene>
    <name evidence="1" type="ORF">K8352_03335</name>
</gene>
<dbReference type="InterPro" id="IPR014942">
    <property type="entry name" value="AbiEii"/>
</dbReference>
<keyword evidence="1" id="KW-0808">Transferase</keyword>
<dbReference type="AlphaFoldDB" id="A0AAE3ERI1"/>
<accession>A0AAE3ERI1</accession>
<dbReference type="EMBL" id="JAIRBC010000003">
    <property type="protein sequence ID" value="MCG2459770.1"/>
    <property type="molecule type" value="Genomic_DNA"/>
</dbReference>
<organism evidence="1 2">
    <name type="scientific">Cerina litoralis</name>
    <dbReference type="NCBI Taxonomy" id="2874477"/>
    <lineage>
        <taxon>Bacteria</taxon>
        <taxon>Pseudomonadati</taxon>
        <taxon>Bacteroidota</taxon>
        <taxon>Flavobacteriia</taxon>
        <taxon>Flavobacteriales</taxon>
        <taxon>Flavobacteriaceae</taxon>
        <taxon>Cerina</taxon>
    </lineage>
</organism>